<proteinExistence type="predicted"/>
<comment type="caution">
    <text evidence="6">The sequence shown here is derived from an EMBL/GenBank/DDBJ whole genome shotgun (WGS) entry which is preliminary data.</text>
</comment>
<sequence length="192" mass="22368">MNQNEIEACVIRAKIGSQEDLLKILEQYKPFIFKTAKTFNIKDFDTYDLAQIAYVTIINAVLKYKIGSHTFTSYAMNAIQNEFKYTARRNSRYNKELSLNTPLNEAEDNYNEFVDCIEEPEMIEEELIKHEKSKELRQALARLSEEELELVIMVYYNKVSIKTYADKKGLVYTTAINRKNKILKKLKGLVVG</sequence>
<accession>A0ABW8T6C7</accession>
<dbReference type="InterPro" id="IPR013325">
    <property type="entry name" value="RNA_pol_sigma_r2"/>
</dbReference>
<dbReference type="Gene3D" id="1.10.1740.10">
    <property type="match status" value="1"/>
</dbReference>
<dbReference type="Pfam" id="PF04542">
    <property type="entry name" value="Sigma70_r2"/>
    <property type="match status" value="1"/>
</dbReference>
<dbReference type="InterPro" id="IPR007627">
    <property type="entry name" value="RNA_pol_sigma70_r2"/>
</dbReference>
<evidence type="ECO:0000259" key="5">
    <source>
        <dbReference type="Pfam" id="PF04542"/>
    </source>
</evidence>
<evidence type="ECO:0000256" key="1">
    <source>
        <dbReference type="ARBA" id="ARBA00023015"/>
    </source>
</evidence>
<dbReference type="RefSeq" id="WP_406770535.1">
    <property type="nucleotide sequence ID" value="NZ_JBJHZZ010000012.1"/>
</dbReference>
<reference evidence="6 7" key="1">
    <citation type="submission" date="2024-11" db="EMBL/GenBank/DDBJ databases">
        <authorList>
            <person name="Heng Y.C."/>
            <person name="Lim A.C.H."/>
            <person name="Lee J.K.Y."/>
            <person name="Kittelmann S."/>
        </authorList>
    </citation>
    <scope>NUCLEOTIDE SEQUENCE [LARGE SCALE GENOMIC DNA]</scope>
    <source>
        <strain evidence="6 7">WILCCON 0185</strain>
    </source>
</reference>
<dbReference type="EMBL" id="JBJHZZ010000012">
    <property type="protein sequence ID" value="MFL0248104.1"/>
    <property type="molecule type" value="Genomic_DNA"/>
</dbReference>
<dbReference type="Gene3D" id="1.10.10.10">
    <property type="entry name" value="Winged helix-like DNA-binding domain superfamily/Winged helix DNA-binding domain"/>
    <property type="match status" value="1"/>
</dbReference>
<dbReference type="InterPro" id="IPR036388">
    <property type="entry name" value="WH-like_DNA-bd_sf"/>
</dbReference>
<evidence type="ECO:0000256" key="3">
    <source>
        <dbReference type="ARBA" id="ARBA00023125"/>
    </source>
</evidence>
<keyword evidence="3" id="KW-0238">DNA-binding</keyword>
<dbReference type="InterPro" id="IPR014284">
    <property type="entry name" value="RNA_pol_sigma-70_dom"/>
</dbReference>
<evidence type="ECO:0000256" key="4">
    <source>
        <dbReference type="ARBA" id="ARBA00023163"/>
    </source>
</evidence>
<keyword evidence="2" id="KW-0731">Sigma factor</keyword>
<dbReference type="SUPFAM" id="SSF88946">
    <property type="entry name" value="Sigma2 domain of RNA polymerase sigma factors"/>
    <property type="match status" value="1"/>
</dbReference>
<dbReference type="PANTHER" id="PTHR30385:SF4">
    <property type="entry name" value="RNA POLYMERASE SIGMA-E FACTOR"/>
    <property type="match status" value="1"/>
</dbReference>
<evidence type="ECO:0000313" key="7">
    <source>
        <dbReference type="Proteomes" id="UP001623591"/>
    </source>
</evidence>
<dbReference type="Proteomes" id="UP001623591">
    <property type="component" value="Unassembled WGS sequence"/>
</dbReference>
<dbReference type="SUPFAM" id="SSF88659">
    <property type="entry name" value="Sigma3 and sigma4 domains of RNA polymerase sigma factors"/>
    <property type="match status" value="1"/>
</dbReference>
<organism evidence="6 7">
    <name type="scientific">Candidatus Clostridium stratigraminis</name>
    <dbReference type="NCBI Taxonomy" id="3381661"/>
    <lineage>
        <taxon>Bacteria</taxon>
        <taxon>Bacillati</taxon>
        <taxon>Bacillota</taxon>
        <taxon>Clostridia</taxon>
        <taxon>Eubacteriales</taxon>
        <taxon>Clostridiaceae</taxon>
        <taxon>Clostridium</taxon>
    </lineage>
</organism>
<dbReference type="NCBIfam" id="TIGR02937">
    <property type="entry name" value="sigma70-ECF"/>
    <property type="match status" value="1"/>
</dbReference>
<keyword evidence="1" id="KW-0805">Transcription regulation</keyword>
<dbReference type="PANTHER" id="PTHR30385">
    <property type="entry name" value="SIGMA FACTOR F FLAGELLAR"/>
    <property type="match status" value="1"/>
</dbReference>
<keyword evidence="4" id="KW-0804">Transcription</keyword>
<gene>
    <name evidence="6" type="ORF">ACJDUG_14145</name>
</gene>
<dbReference type="InterPro" id="IPR013324">
    <property type="entry name" value="RNA_pol_sigma_r3/r4-like"/>
</dbReference>
<evidence type="ECO:0000313" key="6">
    <source>
        <dbReference type="EMBL" id="MFL0248104.1"/>
    </source>
</evidence>
<name>A0ABW8T6C7_9CLOT</name>
<protein>
    <submittedName>
        <fullName evidence="6">Sigma-70 family RNA polymerase sigma factor</fullName>
    </submittedName>
</protein>
<keyword evidence="7" id="KW-1185">Reference proteome</keyword>
<evidence type="ECO:0000256" key="2">
    <source>
        <dbReference type="ARBA" id="ARBA00023082"/>
    </source>
</evidence>
<feature type="domain" description="RNA polymerase sigma-70 region 2" evidence="5">
    <location>
        <begin position="25"/>
        <end position="92"/>
    </location>
</feature>